<gene>
    <name evidence="1" type="ORF">HUJ06_013154</name>
</gene>
<dbReference type="EMBL" id="DUZY01000005">
    <property type="protein sequence ID" value="DAD38832.1"/>
    <property type="molecule type" value="Genomic_DNA"/>
</dbReference>
<sequence>MATLCSRPSGRVASITSMGIWWVWSHGIWKVVLMSWTFTSVCYVEKEREGLCSWHTTMHGGGTSFENSLLGEGTNRCGMRNVGGGTNRCDRVHESQWIVAARPPESPSPLKEYVKLLGLCQEETSLFCKIILGYLEMYGLNWS</sequence>
<accession>A0A822Z1G1</accession>
<protein>
    <submittedName>
        <fullName evidence="1">Uncharacterized protein</fullName>
    </submittedName>
</protein>
<name>A0A822Z1G1_NELNU</name>
<dbReference type="AlphaFoldDB" id="A0A822Z1G1"/>
<proteinExistence type="predicted"/>
<evidence type="ECO:0000313" key="1">
    <source>
        <dbReference type="EMBL" id="DAD38832.1"/>
    </source>
</evidence>
<dbReference type="Proteomes" id="UP000607653">
    <property type="component" value="Unassembled WGS sequence"/>
</dbReference>
<organism evidence="1 2">
    <name type="scientific">Nelumbo nucifera</name>
    <name type="common">Sacred lotus</name>
    <dbReference type="NCBI Taxonomy" id="4432"/>
    <lineage>
        <taxon>Eukaryota</taxon>
        <taxon>Viridiplantae</taxon>
        <taxon>Streptophyta</taxon>
        <taxon>Embryophyta</taxon>
        <taxon>Tracheophyta</taxon>
        <taxon>Spermatophyta</taxon>
        <taxon>Magnoliopsida</taxon>
        <taxon>Proteales</taxon>
        <taxon>Nelumbonaceae</taxon>
        <taxon>Nelumbo</taxon>
    </lineage>
</organism>
<comment type="caution">
    <text evidence="1">The sequence shown here is derived from an EMBL/GenBank/DDBJ whole genome shotgun (WGS) entry which is preliminary data.</text>
</comment>
<keyword evidence="2" id="KW-1185">Reference proteome</keyword>
<evidence type="ECO:0000313" key="2">
    <source>
        <dbReference type="Proteomes" id="UP000607653"/>
    </source>
</evidence>
<reference evidence="1 2" key="1">
    <citation type="journal article" date="2020" name="Mol. Biol. Evol.">
        <title>Distinct Expression and Methylation Patterns for Genes with Different Fates following a Single Whole-Genome Duplication in Flowering Plants.</title>
        <authorList>
            <person name="Shi T."/>
            <person name="Rahmani R.S."/>
            <person name="Gugger P.F."/>
            <person name="Wang M."/>
            <person name="Li H."/>
            <person name="Zhang Y."/>
            <person name="Li Z."/>
            <person name="Wang Q."/>
            <person name="Van de Peer Y."/>
            <person name="Marchal K."/>
            <person name="Chen J."/>
        </authorList>
    </citation>
    <scope>NUCLEOTIDE SEQUENCE [LARGE SCALE GENOMIC DNA]</scope>
    <source>
        <tissue evidence="1">Leaf</tissue>
    </source>
</reference>